<accession>A0A6G9ENN1</accession>
<evidence type="ECO:0000256" key="3">
    <source>
        <dbReference type="ARBA" id="ARBA00022679"/>
    </source>
</evidence>
<protein>
    <recommendedName>
        <fullName evidence="7">RNA-directed RNA polymerase</fullName>
        <ecNumber evidence="7">2.7.7.48</ecNumber>
    </recommendedName>
</protein>
<sequence length="713" mass="83084">MAARPEKRSIAQQMLWVNKGHSQISVCNGLLLLSVDAHDSERFLLESRLLYIPVDRWHEYGEDISKMRSTGWVLPHWFNRDLSLKLRRLGSLAGRNTEEADWEEQAQKFNGRWRPVRRALGPKGWRREYYEQLKIKRLKEIGFRMAKLMETKPQTAREWWQRRWYNTPGGSSSMSKERVRLAHPELNLKQFEVDKKNAMELYTYDEFVQWVSEPAYILARCSTKHEPGFKNRPLQAGNDEHSAISSYVSDGIEHNYSHDGVVISQKPKDVAEWFGIQLTNAERYHISYDFDAYNMQNHNTDMYLLNYYSAEALLQKPDEDWKLDKAICALWLAESNLAQFISVHGETQRTINGLYSGSRNTARDNSLLHEVYQEVILHSLELMTGMPYSRSSTRKSGDDETAVVNTLLEAILYVRVVEKTGFLGKRSKLMIAKGNSEFLQLALDSTRKPVYPVAPVIATFVSGNWYKQPVRDLPAVVPALRDQIWNMVREGMDINMGRQLLYRSADWFMAAPDENGKMMYFDWKYYLKSEDSHPLTLNEGGNQVFPEIHVEKEYKFGEAHATQDSLTAENEWWELMDREGEKVEKSNRQKESFARAIRKDLDQEYCREATRVLRPRKGPTIPHKRENWDTSVKWSILLKKMAGGIGERNKPSFEEICARHKLPTALIKRVEHEEKFDRLPAKIRSDLRAATEGQRRKTKPEDYNLPPPLIAVW</sequence>
<evidence type="ECO:0000256" key="1">
    <source>
        <dbReference type="ARBA" id="ARBA00010455"/>
    </source>
</evidence>
<keyword evidence="2 7" id="KW-0696">RNA-directed RNA polymerase</keyword>
<dbReference type="GO" id="GO:0003968">
    <property type="term" value="F:RNA-directed RNA polymerase activity"/>
    <property type="evidence" value="ECO:0007669"/>
    <property type="project" value="UniProtKB-KW"/>
</dbReference>
<dbReference type="EMBL" id="MN628271">
    <property type="protein sequence ID" value="QIP68042.1"/>
    <property type="molecule type" value="Genomic_RNA"/>
</dbReference>
<comment type="similarity">
    <text evidence="1">Belongs to the totiviridae RNA-directed RNA polymerase family.</text>
</comment>
<dbReference type="GO" id="GO:0006351">
    <property type="term" value="P:DNA-templated transcription"/>
    <property type="evidence" value="ECO:0007669"/>
    <property type="project" value="InterPro"/>
</dbReference>
<evidence type="ECO:0000256" key="6">
    <source>
        <dbReference type="ARBA" id="ARBA00048744"/>
    </source>
</evidence>
<feature type="region of interest" description="Disordered" evidence="8">
    <location>
        <begin position="687"/>
        <end position="713"/>
    </location>
</feature>
<proteinExistence type="inferred from homology"/>
<evidence type="ECO:0000256" key="5">
    <source>
        <dbReference type="ARBA" id="ARBA00022741"/>
    </source>
</evidence>
<evidence type="ECO:0000256" key="8">
    <source>
        <dbReference type="SAM" id="MobiDB-lite"/>
    </source>
</evidence>
<comment type="catalytic activity">
    <reaction evidence="6 7">
        <text>RNA(n) + a ribonucleoside 5'-triphosphate = RNA(n+1) + diphosphate</text>
        <dbReference type="Rhea" id="RHEA:21248"/>
        <dbReference type="Rhea" id="RHEA-COMP:14527"/>
        <dbReference type="Rhea" id="RHEA-COMP:17342"/>
        <dbReference type="ChEBI" id="CHEBI:33019"/>
        <dbReference type="ChEBI" id="CHEBI:61557"/>
        <dbReference type="ChEBI" id="CHEBI:140395"/>
        <dbReference type="EC" id="2.7.7.48"/>
    </reaction>
</comment>
<dbReference type="SUPFAM" id="SSF56672">
    <property type="entry name" value="DNA/RNA polymerases"/>
    <property type="match status" value="1"/>
</dbReference>
<keyword evidence="4 7" id="KW-0548">Nucleotidyltransferase</keyword>
<dbReference type="EC" id="2.7.7.48" evidence="7"/>
<feature type="compositionally biased region" description="Basic and acidic residues" evidence="8">
    <location>
        <begin position="687"/>
        <end position="702"/>
    </location>
</feature>
<name>A0A6G9ENN1_9VIRU</name>
<evidence type="ECO:0000256" key="7">
    <source>
        <dbReference type="RuleBase" id="RU364050"/>
    </source>
</evidence>
<keyword evidence="5 7" id="KW-0547">Nucleotide-binding</keyword>
<dbReference type="InterPro" id="IPR043502">
    <property type="entry name" value="DNA/RNA_pol_sf"/>
</dbReference>
<dbReference type="InterPro" id="IPR001795">
    <property type="entry name" value="RNA-dir_pol_luteovirus"/>
</dbReference>
<organism evidence="9">
    <name type="scientific">Erysiphales associated totivirus 24</name>
    <dbReference type="NCBI Taxonomy" id="2719854"/>
    <lineage>
        <taxon>Viruses</taxon>
        <taxon>Riboviria</taxon>
        <taxon>Orthornavirae</taxon>
        <taxon>Duplornaviricota</taxon>
        <taxon>Chrymotiviricetes</taxon>
        <taxon>Ghabrivirales</taxon>
        <taxon>Alphatotivirineae</taxon>
        <taxon>Orthototiviridae</taxon>
        <taxon>Totivirus</taxon>
    </lineage>
</organism>
<evidence type="ECO:0000313" key="9">
    <source>
        <dbReference type="EMBL" id="QIP68042.1"/>
    </source>
</evidence>
<dbReference type="GO" id="GO:0003723">
    <property type="term" value="F:RNA binding"/>
    <property type="evidence" value="ECO:0007669"/>
    <property type="project" value="InterPro"/>
</dbReference>
<reference evidence="9" key="1">
    <citation type="submission" date="2019-10" db="EMBL/GenBank/DDBJ databases">
        <title>The virome associated to Eryshiphales from vegetable crops in Italy.</title>
        <authorList>
            <person name="Chiapello M."/>
            <person name="Turina M."/>
        </authorList>
    </citation>
    <scope>NUCLEOTIDE SEQUENCE</scope>
    <source>
        <strain evidence="9">PM-A_DN24956</strain>
    </source>
</reference>
<keyword evidence="7" id="KW-0693">Viral RNA replication</keyword>
<dbReference type="GO" id="GO:0000166">
    <property type="term" value="F:nucleotide binding"/>
    <property type="evidence" value="ECO:0007669"/>
    <property type="project" value="UniProtKB-KW"/>
</dbReference>
<keyword evidence="3 7" id="KW-0808">Transferase</keyword>
<evidence type="ECO:0000256" key="4">
    <source>
        <dbReference type="ARBA" id="ARBA00022695"/>
    </source>
</evidence>
<evidence type="ECO:0000256" key="2">
    <source>
        <dbReference type="ARBA" id="ARBA00022484"/>
    </source>
</evidence>
<dbReference type="Pfam" id="PF02123">
    <property type="entry name" value="RdRP_4"/>
    <property type="match status" value="1"/>
</dbReference>